<dbReference type="AlphaFoldDB" id="A0A1H5MZ91"/>
<gene>
    <name evidence="1" type="ORF">SAMN04488561_3519</name>
</gene>
<evidence type="ECO:0000313" key="1">
    <source>
        <dbReference type="EMBL" id="SEE94047.1"/>
    </source>
</evidence>
<evidence type="ECO:0000313" key="2">
    <source>
        <dbReference type="Proteomes" id="UP000181980"/>
    </source>
</evidence>
<keyword evidence="2" id="KW-1185">Reference proteome</keyword>
<dbReference type="Proteomes" id="UP000181980">
    <property type="component" value="Unassembled WGS sequence"/>
</dbReference>
<proteinExistence type="predicted"/>
<sequence length="107" mass="12415">MFYRSAMVDPEQPPHVQRWRDVLNRHVPDDPASYPDRPRPRRVRVRVVWTDHDGAVSEAWLSGTLTRWGGTHRYVQLDDTAGRLPGRGVWVKPDDVYQSEPINPTDT</sequence>
<reference evidence="2" key="1">
    <citation type="submission" date="2016-10" db="EMBL/GenBank/DDBJ databases">
        <authorList>
            <person name="Varghese N."/>
            <person name="Submissions S."/>
        </authorList>
    </citation>
    <scope>NUCLEOTIDE SEQUENCE [LARGE SCALE GENOMIC DNA]</scope>
    <source>
        <strain evidence="2">DSM 45237</strain>
    </source>
</reference>
<dbReference type="EMBL" id="FNUC01000003">
    <property type="protein sequence ID" value="SEE94047.1"/>
    <property type="molecule type" value="Genomic_DNA"/>
</dbReference>
<organism evidence="1 2">
    <name type="scientific">Jiangella alba</name>
    <dbReference type="NCBI Taxonomy" id="561176"/>
    <lineage>
        <taxon>Bacteria</taxon>
        <taxon>Bacillati</taxon>
        <taxon>Actinomycetota</taxon>
        <taxon>Actinomycetes</taxon>
        <taxon>Jiangellales</taxon>
        <taxon>Jiangellaceae</taxon>
        <taxon>Jiangella</taxon>
    </lineage>
</organism>
<accession>A0A1H5MZ91</accession>
<protein>
    <submittedName>
        <fullName evidence="1">Uncharacterized protein</fullName>
    </submittedName>
</protein>
<name>A0A1H5MZ91_9ACTN</name>
<dbReference type="RefSeq" id="WP_171906893.1">
    <property type="nucleotide sequence ID" value="NZ_FNUC01000003.1"/>
</dbReference>